<organism evidence="1 2">
    <name type="scientific">Paraglaciecola mesophila</name>
    <dbReference type="NCBI Taxonomy" id="197222"/>
    <lineage>
        <taxon>Bacteria</taxon>
        <taxon>Pseudomonadati</taxon>
        <taxon>Pseudomonadota</taxon>
        <taxon>Gammaproteobacteria</taxon>
        <taxon>Alteromonadales</taxon>
        <taxon>Alteromonadaceae</taxon>
        <taxon>Paraglaciecola</taxon>
    </lineage>
</organism>
<dbReference type="EMBL" id="JBBMQS010000001">
    <property type="protein sequence ID" value="MEM5495802.1"/>
    <property type="molecule type" value="Genomic_DNA"/>
</dbReference>
<sequence length="54" mass="5689">MHLAMLHKALGIVKTHELPYTFTEFAAMGDKISSLASDTMRISSGGTPGILIGA</sequence>
<keyword evidence="2" id="KW-1185">Reference proteome</keyword>
<comment type="caution">
    <text evidence="1">The sequence shown here is derived from an EMBL/GenBank/DDBJ whole genome shotgun (WGS) entry which is preliminary data.</text>
</comment>
<proteinExistence type="predicted"/>
<dbReference type="RefSeq" id="WP_342880491.1">
    <property type="nucleotide sequence ID" value="NZ_JBBMQS010000001.1"/>
</dbReference>
<accession>A0ABU9SPI9</accession>
<evidence type="ECO:0000313" key="1">
    <source>
        <dbReference type="EMBL" id="MEM5495802.1"/>
    </source>
</evidence>
<dbReference type="Proteomes" id="UP001461163">
    <property type="component" value="Unassembled WGS sequence"/>
</dbReference>
<protein>
    <submittedName>
        <fullName evidence="1">Uncharacterized protein</fullName>
    </submittedName>
</protein>
<name>A0ABU9SPI9_9ALTE</name>
<gene>
    <name evidence="1" type="ORF">WNY77_00175</name>
</gene>
<reference evidence="1 2" key="1">
    <citation type="submission" date="2024-03" db="EMBL/GenBank/DDBJ databases">
        <title>Community enrichment and isolation of bacterial strains for fucoidan degradation.</title>
        <authorList>
            <person name="Sichert A."/>
        </authorList>
    </citation>
    <scope>NUCLEOTIDE SEQUENCE [LARGE SCALE GENOMIC DNA]</scope>
    <source>
        <strain evidence="1 2">AS12</strain>
    </source>
</reference>
<evidence type="ECO:0000313" key="2">
    <source>
        <dbReference type="Proteomes" id="UP001461163"/>
    </source>
</evidence>